<sequence>MSYRRSIIDSFMHRSRLIELLAKKKAGEISLQEQFELSKWLQENEDDRELADQLDELFHLDYGPVVTDEDRKGKEKSWDRIVNAIHTESTEEPLVLKKTRIWPWRRLLPLSVASVVLFCVAGWGLYYFMAAPKQGGTSQNIVGTERGSRSSLILPDGSHVWLNSDSRLSYGANFGKNDRVLILTGEAYFDVVKDPDHPLIIRTPTITVKVLGTAFNVRAYPDEKNTTTTLVRGSVLVSVNEKKHLSYTLGPDEKLIVNNDSGLSDNTNNSDTKIDKRPDVVTKIKIVKTDSIPPEAQWIKNKLVFINKPLYEVANILSRWYGVSVIVDGSEEMKAREYTGFFENQNIQSVMESLRLAGGFRYKMENNTILIEP</sequence>
<protein>
    <submittedName>
        <fullName evidence="4">FecR family protein</fullName>
    </submittedName>
</protein>
<keyword evidence="5" id="KW-1185">Reference proteome</keyword>
<name>A0A3N4Q402_9BACT</name>
<dbReference type="PIRSF" id="PIRSF018266">
    <property type="entry name" value="FecR"/>
    <property type="match status" value="1"/>
</dbReference>
<organism evidence="4 5">
    <name type="scientific">Chitinophaga lutea</name>
    <dbReference type="NCBI Taxonomy" id="2488634"/>
    <lineage>
        <taxon>Bacteria</taxon>
        <taxon>Pseudomonadati</taxon>
        <taxon>Bacteroidota</taxon>
        <taxon>Chitinophagia</taxon>
        <taxon>Chitinophagales</taxon>
        <taxon>Chitinophagaceae</taxon>
        <taxon>Chitinophaga</taxon>
    </lineage>
</organism>
<dbReference type="AlphaFoldDB" id="A0A3N4Q402"/>
<dbReference type="EMBL" id="RPDH01000001">
    <property type="protein sequence ID" value="RPE12191.1"/>
    <property type="molecule type" value="Genomic_DNA"/>
</dbReference>
<feature type="domain" description="FecR protein" evidence="2">
    <location>
        <begin position="143"/>
        <end position="235"/>
    </location>
</feature>
<feature type="domain" description="Protein FecR C-terminal" evidence="3">
    <location>
        <begin position="302"/>
        <end position="371"/>
    </location>
</feature>
<dbReference type="GO" id="GO:0016989">
    <property type="term" value="F:sigma factor antagonist activity"/>
    <property type="evidence" value="ECO:0007669"/>
    <property type="project" value="TreeGrafter"/>
</dbReference>
<keyword evidence="1" id="KW-0812">Transmembrane</keyword>
<dbReference type="Gene3D" id="3.55.50.30">
    <property type="match status" value="1"/>
</dbReference>
<gene>
    <name evidence="4" type="ORF">EGT74_01130</name>
</gene>
<dbReference type="PANTHER" id="PTHR30273:SF2">
    <property type="entry name" value="PROTEIN FECR"/>
    <property type="match status" value="1"/>
</dbReference>
<keyword evidence="1" id="KW-0472">Membrane</keyword>
<evidence type="ECO:0000256" key="1">
    <source>
        <dbReference type="SAM" id="Phobius"/>
    </source>
</evidence>
<dbReference type="Pfam" id="PF04773">
    <property type="entry name" value="FecR"/>
    <property type="match status" value="1"/>
</dbReference>
<dbReference type="Pfam" id="PF16344">
    <property type="entry name" value="FecR_C"/>
    <property type="match status" value="1"/>
</dbReference>
<dbReference type="PANTHER" id="PTHR30273">
    <property type="entry name" value="PERIPLASMIC SIGNAL SENSOR AND SIGMA FACTOR ACTIVATOR FECR-RELATED"/>
    <property type="match status" value="1"/>
</dbReference>
<dbReference type="Proteomes" id="UP000278351">
    <property type="component" value="Unassembled WGS sequence"/>
</dbReference>
<proteinExistence type="predicted"/>
<evidence type="ECO:0000313" key="5">
    <source>
        <dbReference type="Proteomes" id="UP000278351"/>
    </source>
</evidence>
<accession>A0A3N4Q402</accession>
<evidence type="ECO:0000259" key="2">
    <source>
        <dbReference type="Pfam" id="PF04773"/>
    </source>
</evidence>
<keyword evidence="1" id="KW-1133">Transmembrane helix</keyword>
<reference evidence="4 5" key="1">
    <citation type="submission" date="2018-11" db="EMBL/GenBank/DDBJ databases">
        <title>Chitinophaga lutea sp.nov., isolate from arsenic contaminated soil.</title>
        <authorList>
            <person name="Zong Y."/>
        </authorList>
    </citation>
    <scope>NUCLEOTIDE SEQUENCE [LARGE SCALE GENOMIC DNA]</scope>
    <source>
        <strain evidence="4 5">ZY74</strain>
    </source>
</reference>
<evidence type="ECO:0000259" key="3">
    <source>
        <dbReference type="Pfam" id="PF16344"/>
    </source>
</evidence>
<comment type="caution">
    <text evidence="4">The sequence shown here is derived from an EMBL/GenBank/DDBJ whole genome shotgun (WGS) entry which is preliminary data.</text>
</comment>
<evidence type="ECO:0000313" key="4">
    <source>
        <dbReference type="EMBL" id="RPE12191.1"/>
    </source>
</evidence>
<dbReference type="Gene3D" id="2.60.120.1440">
    <property type="match status" value="1"/>
</dbReference>
<dbReference type="InterPro" id="IPR032508">
    <property type="entry name" value="FecR_C"/>
</dbReference>
<feature type="transmembrane region" description="Helical" evidence="1">
    <location>
        <begin position="107"/>
        <end position="129"/>
    </location>
</feature>
<dbReference type="InterPro" id="IPR012373">
    <property type="entry name" value="Ferrdict_sens_TM"/>
</dbReference>
<dbReference type="InterPro" id="IPR006860">
    <property type="entry name" value="FecR"/>
</dbReference>